<dbReference type="Pfam" id="PF00400">
    <property type="entry name" value="WD40"/>
    <property type="match status" value="4"/>
</dbReference>
<dbReference type="GO" id="GO:0016607">
    <property type="term" value="C:nuclear speck"/>
    <property type="evidence" value="ECO:0007669"/>
    <property type="project" value="UniProtKB-SubCell"/>
</dbReference>
<keyword evidence="4" id="KW-0677">Repeat</keyword>
<dbReference type="InterPro" id="IPR020472">
    <property type="entry name" value="WD40_PAC1"/>
</dbReference>
<comment type="caution">
    <text evidence="11">The sequence shown here is derived from an EMBL/GenBank/DDBJ whole genome shotgun (WGS) entry which is preliminary data.</text>
</comment>
<proteinExistence type="inferred from homology"/>
<evidence type="ECO:0000313" key="11">
    <source>
        <dbReference type="EMBL" id="KAK1442059.1"/>
    </source>
</evidence>
<evidence type="ECO:0000256" key="9">
    <source>
        <dbReference type="PROSITE-ProRule" id="PRU00221"/>
    </source>
</evidence>
<comment type="similarity">
    <text evidence="7">Belongs to the WD repeat SMU1 family.</text>
</comment>
<keyword evidence="12" id="KW-1185">Reference proteome</keyword>
<sequence>MDKAVSAASDDVIRLILQYLKENRLTKSLLMLQEESGVSLNSVPNVDSVVADAQMGRWNQVLDVVDTMKLSQETLFKLYDQVVRELVDLKEAKLATLLLENAIPLKEMEREEPETYRKLADLCRKRPAESREIYAGVDMQQHLTKDKRRALVAEGLRKDIDSVPSSRLTAIIGMAMKWQHHVGIISNYGEFDVFRNTSVSATKGEEPNVKEVAKVITFAEKSHPECAIFTPNGQHLISGSSDGFIEVWNWSLGVLDPDLDYQNNDQFMVHETLIVSLAVSRDSEILASGDKDGNIKIWKISTGECMRKMSHSHEGAVTCMTFSMDSTTLLTGSFDKTARVHGLKSGKPLRTFKGHTSIVNSAIYSFDGTRVITGSSDGYVKIWDSRTTDLLKSFIAFTAPDPRSTIQSDVPQPVNSILNLPYTGGDELILVCTRSSSLSVYKLNGICIKNYTVEDSDDRFLDVAVSRRLNWVYAVSERNMLYCFNKAGELENSFKVHENDVIGLIHHPQEPVMATWGLEGTIKLLYP</sequence>
<dbReference type="SMART" id="SM00320">
    <property type="entry name" value="WD40"/>
    <property type="match status" value="6"/>
</dbReference>
<dbReference type="AlphaFoldDB" id="A0AAD8LJM8"/>
<keyword evidence="2 9" id="KW-0853">WD repeat</keyword>
<dbReference type="PROSITE" id="PS50082">
    <property type="entry name" value="WD_REPEATS_2"/>
    <property type="match status" value="4"/>
</dbReference>
<accession>A0AAD8LJM8</accession>
<dbReference type="EMBL" id="JAVEPI010000004">
    <property type="protein sequence ID" value="KAK1442059.1"/>
    <property type="molecule type" value="Genomic_DNA"/>
</dbReference>
<evidence type="ECO:0000256" key="2">
    <source>
        <dbReference type="ARBA" id="ARBA00022574"/>
    </source>
</evidence>
<dbReference type="PRINTS" id="PR00320">
    <property type="entry name" value="GPROTEINBRPT"/>
</dbReference>
<feature type="repeat" description="WD" evidence="9">
    <location>
        <begin position="229"/>
        <end position="249"/>
    </location>
</feature>
<dbReference type="InterPro" id="IPR006594">
    <property type="entry name" value="LisH"/>
</dbReference>
<feature type="domain" description="TPL/SMU1 LisH-like dimerisation" evidence="10">
    <location>
        <begin position="8"/>
        <end position="38"/>
    </location>
</feature>
<evidence type="ECO:0000256" key="8">
    <source>
        <dbReference type="ARBA" id="ARBA00026184"/>
    </source>
</evidence>
<feature type="repeat" description="WD" evidence="9">
    <location>
        <begin position="310"/>
        <end position="351"/>
    </location>
</feature>
<evidence type="ECO:0000256" key="7">
    <source>
        <dbReference type="ARBA" id="ARBA00025801"/>
    </source>
</evidence>
<evidence type="ECO:0000256" key="3">
    <source>
        <dbReference type="ARBA" id="ARBA00022664"/>
    </source>
</evidence>
<dbReference type="InterPro" id="IPR015943">
    <property type="entry name" value="WD40/YVTN_repeat-like_dom_sf"/>
</dbReference>
<keyword evidence="5" id="KW-0508">mRNA splicing</keyword>
<dbReference type="InterPro" id="IPR019775">
    <property type="entry name" value="WD40_repeat_CS"/>
</dbReference>
<dbReference type="GO" id="GO:0000398">
    <property type="term" value="P:mRNA splicing, via spliceosome"/>
    <property type="evidence" value="ECO:0007669"/>
    <property type="project" value="InterPro"/>
</dbReference>
<dbReference type="InterPro" id="IPR054532">
    <property type="entry name" value="TPL_SMU1_LisH-like"/>
</dbReference>
<evidence type="ECO:0000313" key="12">
    <source>
        <dbReference type="Proteomes" id="UP001230268"/>
    </source>
</evidence>
<dbReference type="InterPro" id="IPR036322">
    <property type="entry name" value="WD40_repeat_dom_sf"/>
</dbReference>
<protein>
    <recommendedName>
        <fullName evidence="8">WD40 repeat-containing protein SMU1</fullName>
    </recommendedName>
</protein>
<dbReference type="InterPro" id="IPR001680">
    <property type="entry name" value="WD40_rpt"/>
</dbReference>
<keyword evidence="6" id="KW-0539">Nucleus</keyword>
<feature type="repeat" description="WD" evidence="9">
    <location>
        <begin position="267"/>
        <end position="308"/>
    </location>
</feature>
<dbReference type="Gene3D" id="2.130.10.10">
    <property type="entry name" value="YVTN repeat-like/Quinoprotein amine dehydrogenase"/>
    <property type="match status" value="1"/>
</dbReference>
<dbReference type="SUPFAM" id="SSF50978">
    <property type="entry name" value="WD40 repeat-like"/>
    <property type="match status" value="1"/>
</dbReference>
<evidence type="ECO:0000256" key="1">
    <source>
        <dbReference type="ARBA" id="ARBA00004324"/>
    </source>
</evidence>
<dbReference type="PANTHER" id="PTHR22848">
    <property type="entry name" value="WD40 REPEAT PROTEIN"/>
    <property type="match status" value="1"/>
</dbReference>
<comment type="subcellular location">
    <subcellularLocation>
        <location evidence="1">Nucleus speckle</location>
    </subcellularLocation>
</comment>
<evidence type="ECO:0000256" key="5">
    <source>
        <dbReference type="ARBA" id="ARBA00023187"/>
    </source>
</evidence>
<gene>
    <name evidence="11" type="ORF">BgAZ_400890</name>
</gene>
<keyword evidence="3" id="KW-0507">mRNA processing</keyword>
<evidence type="ECO:0000256" key="4">
    <source>
        <dbReference type="ARBA" id="ARBA00022737"/>
    </source>
</evidence>
<feature type="repeat" description="WD" evidence="9">
    <location>
        <begin position="352"/>
        <end position="393"/>
    </location>
</feature>
<organism evidence="11 12">
    <name type="scientific">Babesia gibsoni</name>
    <dbReference type="NCBI Taxonomy" id="33632"/>
    <lineage>
        <taxon>Eukaryota</taxon>
        <taxon>Sar</taxon>
        <taxon>Alveolata</taxon>
        <taxon>Apicomplexa</taxon>
        <taxon>Aconoidasida</taxon>
        <taxon>Piroplasmida</taxon>
        <taxon>Babesiidae</taxon>
        <taxon>Babesia</taxon>
    </lineage>
</organism>
<reference evidence="11" key="1">
    <citation type="submission" date="2023-08" db="EMBL/GenBank/DDBJ databases">
        <title>Draft sequence of the Babesia gibsoni genome.</title>
        <authorList>
            <person name="Yamagishi J.Y."/>
            <person name="Xuan X.X."/>
        </authorList>
    </citation>
    <scope>NUCLEOTIDE SEQUENCE</scope>
    <source>
        <strain evidence="11">Azabu</strain>
    </source>
</reference>
<dbReference type="SMART" id="SM00667">
    <property type="entry name" value="LisH"/>
    <property type="match status" value="1"/>
</dbReference>
<dbReference type="CDD" id="cd00200">
    <property type="entry name" value="WD40"/>
    <property type="match status" value="1"/>
</dbReference>
<evidence type="ECO:0000259" key="10">
    <source>
        <dbReference type="Pfam" id="PF17814"/>
    </source>
</evidence>
<name>A0AAD8LJM8_BABGI</name>
<dbReference type="PROSITE" id="PS50896">
    <property type="entry name" value="LISH"/>
    <property type="match status" value="1"/>
</dbReference>
<dbReference type="Proteomes" id="UP001230268">
    <property type="component" value="Unassembled WGS sequence"/>
</dbReference>
<dbReference type="PROSITE" id="PS00678">
    <property type="entry name" value="WD_REPEATS_1"/>
    <property type="match status" value="1"/>
</dbReference>
<dbReference type="Pfam" id="PF17814">
    <property type="entry name" value="LisH_TPL"/>
    <property type="match status" value="1"/>
</dbReference>
<evidence type="ECO:0000256" key="6">
    <source>
        <dbReference type="ARBA" id="ARBA00023242"/>
    </source>
</evidence>
<dbReference type="InterPro" id="IPR045184">
    <property type="entry name" value="SMU1"/>
</dbReference>
<dbReference type="PROSITE" id="PS50294">
    <property type="entry name" value="WD_REPEATS_REGION"/>
    <property type="match status" value="2"/>
</dbReference>